<reference evidence="4" key="2">
    <citation type="submission" date="2020-09" db="EMBL/GenBank/DDBJ databases">
        <authorList>
            <person name="Sun Q."/>
            <person name="Kim S."/>
        </authorList>
    </citation>
    <scope>NUCLEOTIDE SEQUENCE</scope>
    <source>
        <strain evidence="4">KCTC 12988</strain>
    </source>
</reference>
<dbReference type="Pfam" id="PF17820">
    <property type="entry name" value="PDZ_6"/>
    <property type="match status" value="1"/>
</dbReference>
<reference evidence="4" key="1">
    <citation type="journal article" date="2014" name="Int. J. Syst. Evol. Microbiol.">
        <title>Complete genome sequence of Corynebacterium casei LMG S-19264T (=DSM 44701T), isolated from a smear-ripened cheese.</title>
        <authorList>
            <consortium name="US DOE Joint Genome Institute (JGI-PGF)"/>
            <person name="Walter F."/>
            <person name="Albersmeier A."/>
            <person name="Kalinowski J."/>
            <person name="Ruckert C."/>
        </authorList>
    </citation>
    <scope>NUCLEOTIDE SEQUENCE</scope>
    <source>
        <strain evidence="4">KCTC 12988</strain>
    </source>
</reference>
<dbReference type="GO" id="GO:0004252">
    <property type="term" value="F:serine-type endopeptidase activity"/>
    <property type="evidence" value="ECO:0007669"/>
    <property type="project" value="InterPro"/>
</dbReference>
<dbReference type="InterPro" id="IPR009003">
    <property type="entry name" value="Peptidase_S1_PA"/>
</dbReference>
<dbReference type="InterPro" id="IPR001940">
    <property type="entry name" value="Peptidase_S1C"/>
</dbReference>
<dbReference type="InterPro" id="IPR036034">
    <property type="entry name" value="PDZ_sf"/>
</dbReference>
<comment type="caution">
    <text evidence="4">The sequence shown here is derived from an EMBL/GenBank/DDBJ whole genome shotgun (WGS) entry which is preliminary data.</text>
</comment>
<dbReference type="Pfam" id="PF13365">
    <property type="entry name" value="Trypsin_2"/>
    <property type="match status" value="1"/>
</dbReference>
<keyword evidence="5" id="KW-1185">Reference proteome</keyword>
<dbReference type="PANTHER" id="PTHR43343">
    <property type="entry name" value="PEPTIDASE S12"/>
    <property type="match status" value="1"/>
</dbReference>
<dbReference type="AlphaFoldDB" id="A0A918TRR2"/>
<dbReference type="Gene3D" id="2.40.10.120">
    <property type="match status" value="1"/>
</dbReference>
<dbReference type="Pfam" id="PF00595">
    <property type="entry name" value="PDZ"/>
    <property type="match status" value="1"/>
</dbReference>
<keyword evidence="1" id="KW-0645">Protease</keyword>
<dbReference type="SUPFAM" id="SSF50494">
    <property type="entry name" value="Trypsin-like serine proteases"/>
    <property type="match status" value="1"/>
</dbReference>
<evidence type="ECO:0000313" key="4">
    <source>
        <dbReference type="EMBL" id="GHC53847.1"/>
    </source>
</evidence>
<dbReference type="PROSITE" id="PS50106">
    <property type="entry name" value="PDZ"/>
    <property type="match status" value="2"/>
</dbReference>
<evidence type="ECO:0000313" key="5">
    <source>
        <dbReference type="Proteomes" id="UP000644507"/>
    </source>
</evidence>
<keyword evidence="2" id="KW-0378">Hydrolase</keyword>
<dbReference type="InterPro" id="IPR041489">
    <property type="entry name" value="PDZ_6"/>
</dbReference>
<dbReference type="SMART" id="SM00228">
    <property type="entry name" value="PDZ"/>
    <property type="match status" value="2"/>
</dbReference>
<organism evidence="4 5">
    <name type="scientific">Roseibacillus persicicus</name>
    <dbReference type="NCBI Taxonomy" id="454148"/>
    <lineage>
        <taxon>Bacteria</taxon>
        <taxon>Pseudomonadati</taxon>
        <taxon>Verrucomicrobiota</taxon>
        <taxon>Verrucomicrobiia</taxon>
        <taxon>Verrucomicrobiales</taxon>
        <taxon>Verrucomicrobiaceae</taxon>
        <taxon>Roseibacillus</taxon>
    </lineage>
</organism>
<evidence type="ECO:0000256" key="2">
    <source>
        <dbReference type="ARBA" id="ARBA00022801"/>
    </source>
</evidence>
<sequence>MKAAIARLVILLIVFCIAFGAVMLWRKWKDENGVPGFLRSQENAMLETGKGQFRPESYTLRELPALDIDDVKLLAHLNSEYTKLVGSVVPSVVSIDTIGERRERLNYLGRTYERTWETTGIGSGVIVTPEGHVITNEHVIEGSLGMKITLHDGRSFPARLIGKDPTLDVAVLRIEGDGPFEALSFGDSDPVQPGEMVFAVGNPFGLGETVTQGIISAKERSISDRQRDLFQTDSAINPGNSGGPLVNYLGEIIGINVAIYSPDKENQGFAGVGFSIPSNDVRESFRQILERGRPIRGFLGLNGRDLSSRVRYELGYPRGTGVAIDAVVPGSPAEAAGLRANDVIQSYNDQPLRSLTQFITMIQRTKVGEEVELKVWRRREELTVQTKIVDYDDWRRATAAKEATRPLANDQEVLRRVGLRVRDLSVLERMRGEQGILVAEVLEGSEAAKAGVEPGDLIIAVNGRRVIEAGDLLARIAASAAVQETQLVLKRGSEDLDVTMPQVIER</sequence>
<feature type="domain" description="PDZ" evidence="3">
    <location>
        <begin position="288"/>
        <end position="379"/>
    </location>
</feature>
<dbReference type="Gene3D" id="2.30.42.10">
    <property type="match status" value="2"/>
</dbReference>
<dbReference type="Proteomes" id="UP000644507">
    <property type="component" value="Unassembled WGS sequence"/>
</dbReference>
<dbReference type="PRINTS" id="PR00834">
    <property type="entry name" value="PROTEASES2C"/>
</dbReference>
<dbReference type="SUPFAM" id="SSF50156">
    <property type="entry name" value="PDZ domain-like"/>
    <property type="match status" value="2"/>
</dbReference>
<protein>
    <submittedName>
        <fullName evidence="4">MucD</fullName>
    </submittedName>
</protein>
<dbReference type="PANTHER" id="PTHR43343:SF3">
    <property type="entry name" value="PROTEASE DO-LIKE 8, CHLOROPLASTIC"/>
    <property type="match status" value="1"/>
</dbReference>
<feature type="domain" description="PDZ" evidence="3">
    <location>
        <begin position="417"/>
        <end position="493"/>
    </location>
</feature>
<evidence type="ECO:0000256" key="1">
    <source>
        <dbReference type="ARBA" id="ARBA00022670"/>
    </source>
</evidence>
<name>A0A918TRR2_9BACT</name>
<accession>A0A918TRR2</accession>
<proteinExistence type="predicted"/>
<gene>
    <name evidence="4" type="ORF">GCM10007100_20160</name>
</gene>
<dbReference type="InterPro" id="IPR001478">
    <property type="entry name" value="PDZ"/>
</dbReference>
<evidence type="ECO:0000259" key="3">
    <source>
        <dbReference type="PROSITE" id="PS50106"/>
    </source>
</evidence>
<dbReference type="RefSeq" id="WP_189569824.1">
    <property type="nucleotide sequence ID" value="NZ_BMXI01000008.1"/>
</dbReference>
<dbReference type="GO" id="GO:0006508">
    <property type="term" value="P:proteolysis"/>
    <property type="evidence" value="ECO:0007669"/>
    <property type="project" value="UniProtKB-KW"/>
</dbReference>
<dbReference type="InterPro" id="IPR051201">
    <property type="entry name" value="Chloro_Bact_Ser_Proteases"/>
</dbReference>
<dbReference type="EMBL" id="BMXI01000008">
    <property type="protein sequence ID" value="GHC53847.1"/>
    <property type="molecule type" value="Genomic_DNA"/>
</dbReference>